<feature type="region of interest" description="Disordered" evidence="5">
    <location>
        <begin position="416"/>
        <end position="450"/>
    </location>
</feature>
<sequence length="492" mass="53993">MLITLQGVSADRAGEPKGGLHVMILDPEEWMDLRRFRALHDAGVSISAIARETGHHWRTVKKYLAEEKATPPAAPPRRGTQPRVMDAFAEVVDAWLRKDVTLKGSVIHERLVDQYGFTGHYQRVKIYLAEARPRIRAELGIDADALTDLHRRFEVTPGAQAQVDWGDEGGVLAHVGVEKVYSFHMVLSYSRDPFCCYTTSMDLGVFWDCHRRGFAHFGGVPASIVYDRTKTVVRRHVAPGKAVPLHPEAVAFAGHYDFDIDVLAAYRPTGKGRVERQVDIVRDHVLAGRSFDRLDELDHAFAAWSGLRRRQVHRTHGEVIGERAARDHAALRALPATPYLVADRHLRRVGKDALVSFAASLYSTPARRVRPGQTVEVRVTPATVAIHALTAGPDESTLLAVHARAERRGSWVVDERHWDGLPDGTGRATTDRLGDPAPAGAPEPEPSPLAALLTRSAAAAVPVGRRSLAAYDDAAGLTTPRPAGRGRNGQTS</sequence>
<dbReference type="GO" id="GO:0006310">
    <property type="term" value="P:DNA recombination"/>
    <property type="evidence" value="ECO:0007669"/>
    <property type="project" value="UniProtKB-KW"/>
</dbReference>
<dbReference type="InterPro" id="IPR054353">
    <property type="entry name" value="IstA-like_C"/>
</dbReference>
<dbReference type="EMBL" id="BJVJ01000146">
    <property type="protein sequence ID" value="GEL27095.1"/>
    <property type="molecule type" value="Genomic_DNA"/>
</dbReference>
<dbReference type="GO" id="GO:0015074">
    <property type="term" value="P:DNA integration"/>
    <property type="evidence" value="ECO:0007669"/>
    <property type="project" value="InterPro"/>
</dbReference>
<dbReference type="InterPro" id="IPR012337">
    <property type="entry name" value="RNaseH-like_sf"/>
</dbReference>
<dbReference type="GO" id="GO:0003677">
    <property type="term" value="F:DNA binding"/>
    <property type="evidence" value="ECO:0007669"/>
    <property type="project" value="UniProtKB-KW"/>
</dbReference>
<evidence type="ECO:0000259" key="6">
    <source>
        <dbReference type="PROSITE" id="PS50531"/>
    </source>
</evidence>
<feature type="domain" description="HTH IS21-type" evidence="6">
    <location>
        <begin position="31"/>
        <end position="96"/>
    </location>
</feature>
<evidence type="ECO:0000256" key="2">
    <source>
        <dbReference type="ARBA" id="ARBA00022578"/>
    </source>
</evidence>
<dbReference type="InterPro" id="IPR017894">
    <property type="entry name" value="HTH_IS21_transposase_type"/>
</dbReference>
<dbReference type="InterPro" id="IPR001584">
    <property type="entry name" value="Integrase_cat-core"/>
</dbReference>
<dbReference type="InterPro" id="IPR009057">
    <property type="entry name" value="Homeodomain-like_sf"/>
</dbReference>
<comment type="similarity">
    <text evidence="1">Belongs to the transposase IS21/IS408/IS1162 family.</text>
</comment>
<gene>
    <name evidence="8" type="ORF">PSU4_60490</name>
</gene>
<proteinExistence type="inferred from homology"/>
<dbReference type="PROSITE" id="PS50994">
    <property type="entry name" value="INTEGRASE"/>
    <property type="match status" value="1"/>
</dbReference>
<evidence type="ECO:0000256" key="5">
    <source>
        <dbReference type="SAM" id="MobiDB-lite"/>
    </source>
</evidence>
<dbReference type="NCBIfam" id="NF033546">
    <property type="entry name" value="transpos_IS21"/>
    <property type="match status" value="1"/>
</dbReference>
<evidence type="ECO:0000256" key="1">
    <source>
        <dbReference type="ARBA" id="ARBA00009277"/>
    </source>
</evidence>
<dbReference type="PANTHER" id="PTHR35004">
    <property type="entry name" value="TRANSPOSASE RV3428C-RELATED"/>
    <property type="match status" value="1"/>
</dbReference>
<dbReference type="Pfam" id="PF00665">
    <property type="entry name" value="rve"/>
    <property type="match status" value="1"/>
</dbReference>
<dbReference type="SUPFAM" id="SSF53098">
    <property type="entry name" value="Ribonuclease H-like"/>
    <property type="match status" value="1"/>
</dbReference>
<organism evidence="8 9">
    <name type="scientific">Pseudonocardia sulfidoxydans NBRC 16205</name>
    <dbReference type="NCBI Taxonomy" id="1223511"/>
    <lineage>
        <taxon>Bacteria</taxon>
        <taxon>Bacillati</taxon>
        <taxon>Actinomycetota</taxon>
        <taxon>Actinomycetes</taxon>
        <taxon>Pseudonocardiales</taxon>
        <taxon>Pseudonocardiaceae</taxon>
        <taxon>Pseudonocardia</taxon>
    </lineage>
</organism>
<comment type="caution">
    <text evidence="8">The sequence shown here is derived from an EMBL/GenBank/DDBJ whole genome shotgun (WGS) entry which is preliminary data.</text>
</comment>
<dbReference type="Gene3D" id="3.30.420.10">
    <property type="entry name" value="Ribonuclease H-like superfamily/Ribonuclease H"/>
    <property type="match status" value="1"/>
</dbReference>
<reference evidence="8 9" key="1">
    <citation type="submission" date="2019-07" db="EMBL/GenBank/DDBJ databases">
        <title>Whole genome shotgun sequence of Pseudonocardia sulfidoxydans NBRC 16205.</title>
        <authorList>
            <person name="Hosoyama A."/>
            <person name="Uohara A."/>
            <person name="Ohji S."/>
            <person name="Ichikawa N."/>
        </authorList>
    </citation>
    <scope>NUCLEOTIDE SEQUENCE [LARGE SCALE GENOMIC DNA]</scope>
    <source>
        <strain evidence="8 9">NBRC 16205</strain>
    </source>
</reference>
<evidence type="ECO:0000313" key="9">
    <source>
        <dbReference type="Proteomes" id="UP000321685"/>
    </source>
</evidence>
<evidence type="ECO:0000259" key="7">
    <source>
        <dbReference type="PROSITE" id="PS50994"/>
    </source>
</evidence>
<dbReference type="AlphaFoldDB" id="A0A511DQJ1"/>
<evidence type="ECO:0000313" key="8">
    <source>
        <dbReference type="EMBL" id="GEL27095.1"/>
    </source>
</evidence>
<dbReference type="SUPFAM" id="SSF46689">
    <property type="entry name" value="Homeodomain-like"/>
    <property type="match status" value="1"/>
</dbReference>
<dbReference type="RefSeq" id="WP_222596459.1">
    <property type="nucleotide sequence ID" value="NZ_BJVJ01000146.1"/>
</dbReference>
<evidence type="ECO:0000256" key="4">
    <source>
        <dbReference type="ARBA" id="ARBA00023172"/>
    </source>
</evidence>
<keyword evidence="3" id="KW-0238">DNA-binding</keyword>
<keyword evidence="2" id="KW-0815">Transposition</keyword>
<feature type="region of interest" description="Disordered" evidence="5">
    <location>
        <begin position="469"/>
        <end position="492"/>
    </location>
</feature>
<keyword evidence="4" id="KW-0233">DNA recombination</keyword>
<protein>
    <submittedName>
        <fullName evidence="8">Transposase</fullName>
    </submittedName>
</protein>
<feature type="domain" description="Integrase catalytic" evidence="7">
    <location>
        <begin position="153"/>
        <end position="343"/>
    </location>
</feature>
<dbReference type="PROSITE" id="PS50531">
    <property type="entry name" value="HTH_IS21"/>
    <property type="match status" value="1"/>
</dbReference>
<dbReference type="InterPro" id="IPR036397">
    <property type="entry name" value="RNaseH_sf"/>
</dbReference>
<dbReference type="GO" id="GO:0032196">
    <property type="term" value="P:transposition"/>
    <property type="evidence" value="ECO:0007669"/>
    <property type="project" value="UniProtKB-KW"/>
</dbReference>
<evidence type="ECO:0000256" key="3">
    <source>
        <dbReference type="ARBA" id="ARBA00023125"/>
    </source>
</evidence>
<name>A0A511DQJ1_9PSEU</name>
<dbReference type="Proteomes" id="UP000321685">
    <property type="component" value="Unassembled WGS sequence"/>
</dbReference>
<dbReference type="Pfam" id="PF22483">
    <property type="entry name" value="Mu-transpos_C_2"/>
    <property type="match status" value="1"/>
</dbReference>
<keyword evidence="9" id="KW-1185">Reference proteome</keyword>
<accession>A0A511DQJ1</accession>
<dbReference type="PANTHER" id="PTHR35004:SF6">
    <property type="entry name" value="TRANSPOSASE"/>
    <property type="match status" value="1"/>
</dbReference>